<organism evidence="1 2">
    <name type="scientific">Pisolithus tinctorius Marx 270</name>
    <dbReference type="NCBI Taxonomy" id="870435"/>
    <lineage>
        <taxon>Eukaryota</taxon>
        <taxon>Fungi</taxon>
        <taxon>Dikarya</taxon>
        <taxon>Basidiomycota</taxon>
        <taxon>Agaricomycotina</taxon>
        <taxon>Agaricomycetes</taxon>
        <taxon>Agaricomycetidae</taxon>
        <taxon>Boletales</taxon>
        <taxon>Sclerodermatineae</taxon>
        <taxon>Pisolithaceae</taxon>
        <taxon>Pisolithus</taxon>
    </lineage>
</organism>
<dbReference type="EMBL" id="KN831959">
    <property type="protein sequence ID" value="KIO07841.1"/>
    <property type="molecule type" value="Genomic_DNA"/>
</dbReference>
<protein>
    <submittedName>
        <fullName evidence="1">Uncharacterized protein</fullName>
    </submittedName>
</protein>
<evidence type="ECO:0000313" key="1">
    <source>
        <dbReference type="EMBL" id="KIO07841.1"/>
    </source>
</evidence>
<reference evidence="2" key="2">
    <citation type="submission" date="2015-01" db="EMBL/GenBank/DDBJ databases">
        <title>Evolutionary Origins and Diversification of the Mycorrhizal Mutualists.</title>
        <authorList>
            <consortium name="DOE Joint Genome Institute"/>
            <consortium name="Mycorrhizal Genomics Consortium"/>
            <person name="Kohler A."/>
            <person name="Kuo A."/>
            <person name="Nagy L.G."/>
            <person name="Floudas D."/>
            <person name="Copeland A."/>
            <person name="Barry K.W."/>
            <person name="Cichocki N."/>
            <person name="Veneault-Fourrey C."/>
            <person name="LaButti K."/>
            <person name="Lindquist E.A."/>
            <person name="Lipzen A."/>
            <person name="Lundell T."/>
            <person name="Morin E."/>
            <person name="Murat C."/>
            <person name="Riley R."/>
            <person name="Ohm R."/>
            <person name="Sun H."/>
            <person name="Tunlid A."/>
            <person name="Henrissat B."/>
            <person name="Grigoriev I.V."/>
            <person name="Hibbett D.S."/>
            <person name="Martin F."/>
        </authorList>
    </citation>
    <scope>NUCLEOTIDE SEQUENCE [LARGE SCALE GENOMIC DNA]</scope>
    <source>
        <strain evidence="2">Marx 270</strain>
    </source>
</reference>
<proteinExistence type="predicted"/>
<dbReference type="HOGENOM" id="CLU_2498745_0_0_1"/>
<dbReference type="Proteomes" id="UP000054217">
    <property type="component" value="Unassembled WGS sequence"/>
</dbReference>
<sequence length="86" mass="8998">MKGDTLILPEGTIPSAVLEEDWAECPDGVSSVYIQPYSMESSRSAAILGVRPLASLCPTWVNGGVNALGKVLDVVLGPTLDELAVN</sequence>
<evidence type="ECO:0000313" key="2">
    <source>
        <dbReference type="Proteomes" id="UP000054217"/>
    </source>
</evidence>
<accession>A0A0C3PHC5</accession>
<name>A0A0C3PHC5_PISTI</name>
<keyword evidence="2" id="KW-1185">Reference proteome</keyword>
<reference evidence="1 2" key="1">
    <citation type="submission" date="2014-04" db="EMBL/GenBank/DDBJ databases">
        <authorList>
            <consortium name="DOE Joint Genome Institute"/>
            <person name="Kuo A."/>
            <person name="Kohler A."/>
            <person name="Costa M.D."/>
            <person name="Nagy L.G."/>
            <person name="Floudas D."/>
            <person name="Copeland A."/>
            <person name="Barry K.W."/>
            <person name="Cichocki N."/>
            <person name="Veneault-Fourrey C."/>
            <person name="LaButti K."/>
            <person name="Lindquist E.A."/>
            <person name="Lipzen A."/>
            <person name="Lundell T."/>
            <person name="Morin E."/>
            <person name="Murat C."/>
            <person name="Sun H."/>
            <person name="Tunlid A."/>
            <person name="Henrissat B."/>
            <person name="Grigoriev I.V."/>
            <person name="Hibbett D.S."/>
            <person name="Martin F."/>
            <person name="Nordberg H.P."/>
            <person name="Cantor M.N."/>
            <person name="Hua S.X."/>
        </authorList>
    </citation>
    <scope>NUCLEOTIDE SEQUENCE [LARGE SCALE GENOMIC DNA]</scope>
    <source>
        <strain evidence="1 2">Marx 270</strain>
    </source>
</reference>
<gene>
    <name evidence="1" type="ORF">M404DRAFT_997992</name>
</gene>
<dbReference type="InParanoid" id="A0A0C3PHC5"/>
<dbReference type="AlphaFoldDB" id="A0A0C3PHC5"/>